<feature type="transmembrane region" description="Helical" evidence="1">
    <location>
        <begin position="79"/>
        <end position="98"/>
    </location>
</feature>
<keyword evidence="3" id="KW-1185">Reference proteome</keyword>
<sequence>MERNSPASSLRTVIITLLVWLSIWPVIGSTLSFLGAIPTRWPALVYFANSAMQWRVVFLLAGCVALGSAWLVHKRRMVPALATAVVFAALYIPTFPIVWAQRTIAMGVAAVPALLIGYSLIKSRRREA</sequence>
<dbReference type="Proteomes" id="UP001549251">
    <property type="component" value="Unassembled WGS sequence"/>
</dbReference>
<keyword evidence="1" id="KW-1133">Transmembrane helix</keyword>
<protein>
    <recommendedName>
        <fullName evidence="4">Integral membrane protein</fullName>
    </recommendedName>
</protein>
<dbReference type="EMBL" id="JBEPSD010000001">
    <property type="protein sequence ID" value="MET4569087.1"/>
    <property type="molecule type" value="Genomic_DNA"/>
</dbReference>
<feature type="transmembrane region" description="Helical" evidence="1">
    <location>
        <begin position="54"/>
        <end position="72"/>
    </location>
</feature>
<feature type="transmembrane region" description="Helical" evidence="1">
    <location>
        <begin position="12"/>
        <end position="34"/>
    </location>
</feature>
<proteinExistence type="predicted"/>
<evidence type="ECO:0000313" key="3">
    <source>
        <dbReference type="Proteomes" id="UP001549251"/>
    </source>
</evidence>
<evidence type="ECO:0000256" key="1">
    <source>
        <dbReference type="SAM" id="Phobius"/>
    </source>
</evidence>
<name>A0ABV2PWS7_9GAMM</name>
<keyword evidence="1" id="KW-0472">Membrane</keyword>
<evidence type="ECO:0000313" key="2">
    <source>
        <dbReference type="EMBL" id="MET4569087.1"/>
    </source>
</evidence>
<feature type="transmembrane region" description="Helical" evidence="1">
    <location>
        <begin position="104"/>
        <end position="121"/>
    </location>
</feature>
<comment type="caution">
    <text evidence="2">The sequence shown here is derived from an EMBL/GenBank/DDBJ whole genome shotgun (WGS) entry which is preliminary data.</text>
</comment>
<reference evidence="2 3" key="1">
    <citation type="submission" date="2024-06" db="EMBL/GenBank/DDBJ databases">
        <title>Sorghum-associated microbial communities from plants grown in Nebraska, USA.</title>
        <authorList>
            <person name="Schachtman D."/>
        </authorList>
    </citation>
    <scope>NUCLEOTIDE SEQUENCE [LARGE SCALE GENOMIC DNA]</scope>
    <source>
        <strain evidence="2 3">1757</strain>
    </source>
</reference>
<gene>
    <name evidence="2" type="ORF">ABIE04_001414</name>
</gene>
<accession>A0ABV2PWS7</accession>
<dbReference type="RefSeq" id="WP_354547946.1">
    <property type="nucleotide sequence ID" value="NZ_JBEPSD010000001.1"/>
</dbReference>
<evidence type="ECO:0008006" key="4">
    <source>
        <dbReference type="Google" id="ProtNLM"/>
    </source>
</evidence>
<keyword evidence="1" id="KW-0812">Transmembrane</keyword>
<organism evidence="2 3">
    <name type="scientific">Rhodanobacter soli</name>
    <dbReference type="NCBI Taxonomy" id="590609"/>
    <lineage>
        <taxon>Bacteria</taxon>
        <taxon>Pseudomonadati</taxon>
        <taxon>Pseudomonadota</taxon>
        <taxon>Gammaproteobacteria</taxon>
        <taxon>Lysobacterales</taxon>
        <taxon>Rhodanobacteraceae</taxon>
        <taxon>Rhodanobacter</taxon>
    </lineage>
</organism>